<keyword evidence="17" id="KW-0812">Transmembrane</keyword>
<dbReference type="GO" id="GO:0009002">
    <property type="term" value="F:serine-type D-Ala-D-Ala carboxypeptidase activity"/>
    <property type="evidence" value="ECO:0007669"/>
    <property type="project" value="UniProtKB-EC"/>
</dbReference>
<dbReference type="PANTHER" id="PTHR32282:SF11">
    <property type="entry name" value="PENICILLIN-BINDING PROTEIN 1B"/>
    <property type="match status" value="1"/>
</dbReference>
<evidence type="ECO:0000256" key="15">
    <source>
        <dbReference type="ARBA" id="ARBA00034000"/>
    </source>
</evidence>
<evidence type="ECO:0000256" key="17">
    <source>
        <dbReference type="SAM" id="Phobius"/>
    </source>
</evidence>
<keyword evidence="7" id="KW-0328">Glycosyltransferase</keyword>
<evidence type="ECO:0000313" key="20">
    <source>
        <dbReference type="EMBL" id="PIU02050.1"/>
    </source>
</evidence>
<keyword evidence="6" id="KW-0645">Protease</keyword>
<keyword evidence="10" id="KW-0133">Cell shape</keyword>
<dbReference type="SUPFAM" id="SSF56601">
    <property type="entry name" value="beta-lactamase/transpeptidase-like"/>
    <property type="match status" value="1"/>
</dbReference>
<evidence type="ECO:0000256" key="10">
    <source>
        <dbReference type="ARBA" id="ARBA00022960"/>
    </source>
</evidence>
<feature type="transmembrane region" description="Helical" evidence="17">
    <location>
        <begin position="49"/>
        <end position="66"/>
    </location>
</feature>
<dbReference type="InterPro" id="IPR036950">
    <property type="entry name" value="PBP_transglycosylase"/>
</dbReference>
<proteinExistence type="inferred from homology"/>
<evidence type="ECO:0000256" key="8">
    <source>
        <dbReference type="ARBA" id="ARBA00022679"/>
    </source>
</evidence>
<comment type="similarity">
    <text evidence="2">In the C-terminal section; belongs to the transpeptidase family.</text>
</comment>
<dbReference type="Pfam" id="PF00905">
    <property type="entry name" value="Transpeptidase"/>
    <property type="match status" value="1"/>
</dbReference>
<comment type="catalytic activity">
    <reaction evidence="16">
        <text>[GlcNAc-(1-&gt;4)-Mur2Ac(oyl-L-Ala-gamma-D-Glu-L-Lys-D-Ala-D-Ala)](n)-di-trans,octa-cis-undecaprenyl diphosphate + beta-D-GlcNAc-(1-&gt;4)-Mur2Ac(oyl-L-Ala-gamma-D-Glu-L-Lys-D-Ala-D-Ala)-di-trans,octa-cis-undecaprenyl diphosphate = [GlcNAc-(1-&gt;4)-Mur2Ac(oyl-L-Ala-gamma-D-Glu-L-Lys-D-Ala-D-Ala)](n+1)-di-trans,octa-cis-undecaprenyl diphosphate + di-trans,octa-cis-undecaprenyl diphosphate + H(+)</text>
        <dbReference type="Rhea" id="RHEA:23708"/>
        <dbReference type="Rhea" id="RHEA-COMP:9602"/>
        <dbReference type="Rhea" id="RHEA-COMP:9603"/>
        <dbReference type="ChEBI" id="CHEBI:15378"/>
        <dbReference type="ChEBI" id="CHEBI:58405"/>
        <dbReference type="ChEBI" id="CHEBI:60033"/>
        <dbReference type="ChEBI" id="CHEBI:78435"/>
        <dbReference type="EC" id="2.4.99.28"/>
    </reaction>
</comment>
<dbReference type="GO" id="GO:0008360">
    <property type="term" value="P:regulation of cell shape"/>
    <property type="evidence" value="ECO:0007669"/>
    <property type="project" value="UniProtKB-KW"/>
</dbReference>
<dbReference type="InterPro" id="IPR001460">
    <property type="entry name" value="PCN-bd_Tpept"/>
</dbReference>
<evidence type="ECO:0000256" key="9">
    <source>
        <dbReference type="ARBA" id="ARBA00022801"/>
    </source>
</evidence>
<keyword evidence="8" id="KW-0808">Transferase</keyword>
<protein>
    <submittedName>
        <fullName evidence="20">Penicillin-binding protein</fullName>
    </submittedName>
</protein>
<evidence type="ECO:0000259" key="19">
    <source>
        <dbReference type="Pfam" id="PF00912"/>
    </source>
</evidence>
<keyword evidence="4" id="KW-1003">Cell membrane</keyword>
<keyword evidence="12 17" id="KW-0472">Membrane</keyword>
<evidence type="ECO:0000256" key="7">
    <source>
        <dbReference type="ARBA" id="ARBA00022676"/>
    </source>
</evidence>
<dbReference type="Gene3D" id="1.10.3810.10">
    <property type="entry name" value="Biosynthetic peptidoglycan transglycosylase-like"/>
    <property type="match status" value="1"/>
</dbReference>
<evidence type="ECO:0000256" key="13">
    <source>
        <dbReference type="ARBA" id="ARBA00023268"/>
    </source>
</evidence>
<sequence>MLDRKIFLMKEFPKNHLLNYNITTVPQRSKRKHVLIINRAVWRLPQIKFLALVLLAGGLLVFFYLFQGLPSPTRLNSDVFPASTLIFDRQGRLLYEIYAEKNRVPIKLADLPDYVKWATIASEDKNFYQHHGFDFRGIARAFYNTLFHRSLQGGSTITQQLVKNALLTPQRTVRRKIREAMLTLATEAIYSKDEILEMYLNQAPYGGTAWGIESAAQTYFNQPARGLSLAQAALLAGLPASPTRFSPFGAHPELAKERQERVLEQMMASGYLDRDTMTQAINEELAYAPPAVSIEAPHFVLHVKEQLVEKYGEKMVEQGGLRVTTTLDLDLQNFVQQTVAVEVAKLTREKASNGAALVTNPKTGEILAMVGSRNYFDEAIDGNVNITLRPRQPGSSIKPINYALALEKKLITLSTVINDVPTCFNVTGQKTYCPVNYDNQFHGPVQVRFALGNSYNVPAVKILALNGLENFIDQATQMGITTFKDPAAYGLSITLGGGEVTMHDLAQAYSVFANAGIRQDLWSIQKIVDHQGKIIAERPADSEGPRVLSMEAAYLINHTLLDSNARSAAFGPSSWLNIKNHPEVSVKTGTTNDLRDNWTIGWTPSAMVVTWVGNNDNSPMSYIASGTTGAAPIWNKIITAVLKDRQQEWPLKPEGVIGTQVCRLSGQSPHPDAPCETRFEYFIEGTLPEAESLVQFIEIDKTTGQLATGQTLPENRETQPHPAITDPLGISFCLDCPFPTGYTAIRPANLTPNLSP</sequence>
<evidence type="ECO:0000256" key="4">
    <source>
        <dbReference type="ARBA" id="ARBA00022475"/>
    </source>
</evidence>
<evidence type="ECO:0000256" key="2">
    <source>
        <dbReference type="ARBA" id="ARBA00007090"/>
    </source>
</evidence>
<dbReference type="AlphaFoldDB" id="A0A2M6XAE2"/>
<feature type="domain" description="Penicillin-binding protein transpeptidase" evidence="18">
    <location>
        <begin position="354"/>
        <end position="638"/>
    </location>
</feature>
<dbReference type="PANTHER" id="PTHR32282">
    <property type="entry name" value="BINDING PROTEIN TRANSPEPTIDASE, PUTATIVE-RELATED"/>
    <property type="match status" value="1"/>
</dbReference>
<dbReference type="Gene3D" id="3.40.710.10">
    <property type="entry name" value="DD-peptidase/beta-lactamase superfamily"/>
    <property type="match status" value="1"/>
</dbReference>
<evidence type="ECO:0000259" key="18">
    <source>
        <dbReference type="Pfam" id="PF00905"/>
    </source>
</evidence>
<evidence type="ECO:0000256" key="1">
    <source>
        <dbReference type="ARBA" id="ARBA00004236"/>
    </source>
</evidence>
<comment type="subcellular location">
    <subcellularLocation>
        <location evidence="1">Cell membrane</location>
    </subcellularLocation>
</comment>
<dbReference type="Proteomes" id="UP000231214">
    <property type="component" value="Unassembled WGS sequence"/>
</dbReference>
<dbReference type="GO" id="GO:0006508">
    <property type="term" value="P:proteolysis"/>
    <property type="evidence" value="ECO:0007669"/>
    <property type="project" value="UniProtKB-KW"/>
</dbReference>
<evidence type="ECO:0000256" key="14">
    <source>
        <dbReference type="ARBA" id="ARBA00023316"/>
    </source>
</evidence>
<accession>A0A2M6XAE2</accession>
<dbReference type="GO" id="GO:0008658">
    <property type="term" value="F:penicillin binding"/>
    <property type="evidence" value="ECO:0007669"/>
    <property type="project" value="InterPro"/>
</dbReference>
<gene>
    <name evidence="20" type="ORF">COT66_02255</name>
</gene>
<feature type="domain" description="Glycosyl transferase family 51" evidence="19">
    <location>
        <begin position="91"/>
        <end position="266"/>
    </location>
</feature>
<dbReference type="Pfam" id="PF00912">
    <property type="entry name" value="Transgly"/>
    <property type="match status" value="1"/>
</dbReference>
<evidence type="ECO:0000256" key="16">
    <source>
        <dbReference type="ARBA" id="ARBA00049902"/>
    </source>
</evidence>
<dbReference type="EMBL" id="PEZK01000034">
    <property type="protein sequence ID" value="PIU02050.1"/>
    <property type="molecule type" value="Genomic_DNA"/>
</dbReference>
<keyword evidence="9" id="KW-0378">Hydrolase</keyword>
<comment type="caution">
    <text evidence="20">The sequence shown here is derived from an EMBL/GenBank/DDBJ whole genome shotgun (WGS) entry which is preliminary data.</text>
</comment>
<dbReference type="InterPro" id="IPR012338">
    <property type="entry name" value="Beta-lactam/transpept-like"/>
</dbReference>
<dbReference type="SUPFAM" id="SSF53955">
    <property type="entry name" value="Lysozyme-like"/>
    <property type="match status" value="1"/>
</dbReference>
<evidence type="ECO:0000256" key="11">
    <source>
        <dbReference type="ARBA" id="ARBA00022984"/>
    </source>
</evidence>
<keyword evidence="17" id="KW-1133">Transmembrane helix</keyword>
<dbReference type="FunFam" id="1.10.3810.10:FF:000001">
    <property type="entry name" value="Penicillin-binding protein 1A"/>
    <property type="match status" value="1"/>
</dbReference>
<dbReference type="GO" id="GO:0071555">
    <property type="term" value="P:cell wall organization"/>
    <property type="evidence" value="ECO:0007669"/>
    <property type="project" value="UniProtKB-KW"/>
</dbReference>
<dbReference type="GO" id="GO:0030288">
    <property type="term" value="C:outer membrane-bounded periplasmic space"/>
    <property type="evidence" value="ECO:0007669"/>
    <property type="project" value="TreeGrafter"/>
</dbReference>
<comment type="catalytic activity">
    <reaction evidence="15">
        <text>Preferential cleavage: (Ac)2-L-Lys-D-Ala-|-D-Ala. Also transpeptidation of peptidyl-alanyl moieties that are N-acyl substituents of D-alanine.</text>
        <dbReference type="EC" id="3.4.16.4"/>
    </reaction>
</comment>
<evidence type="ECO:0000256" key="3">
    <source>
        <dbReference type="ARBA" id="ARBA00007739"/>
    </source>
</evidence>
<evidence type="ECO:0000256" key="12">
    <source>
        <dbReference type="ARBA" id="ARBA00023136"/>
    </source>
</evidence>
<evidence type="ECO:0000256" key="6">
    <source>
        <dbReference type="ARBA" id="ARBA00022670"/>
    </source>
</evidence>
<dbReference type="GO" id="GO:0008955">
    <property type="term" value="F:peptidoglycan glycosyltransferase activity"/>
    <property type="evidence" value="ECO:0007669"/>
    <property type="project" value="UniProtKB-EC"/>
</dbReference>
<dbReference type="InterPro" id="IPR050396">
    <property type="entry name" value="Glycosyltr_51/Transpeptidase"/>
</dbReference>
<keyword evidence="13" id="KW-0511">Multifunctional enzyme</keyword>
<evidence type="ECO:0000256" key="5">
    <source>
        <dbReference type="ARBA" id="ARBA00022645"/>
    </source>
</evidence>
<dbReference type="GO" id="GO:0009252">
    <property type="term" value="P:peptidoglycan biosynthetic process"/>
    <property type="evidence" value="ECO:0007669"/>
    <property type="project" value="UniProtKB-KW"/>
</dbReference>
<organism evidence="20 21">
    <name type="scientific">Candidatus Shapirobacteria bacterium CG09_land_8_20_14_0_10_49_15</name>
    <dbReference type="NCBI Taxonomy" id="1974482"/>
    <lineage>
        <taxon>Bacteria</taxon>
        <taxon>Candidatus Shapironibacteriota</taxon>
    </lineage>
</organism>
<dbReference type="InterPro" id="IPR023346">
    <property type="entry name" value="Lysozyme-like_dom_sf"/>
</dbReference>
<keyword evidence="11" id="KW-0573">Peptidoglycan synthesis</keyword>
<reference evidence="21" key="1">
    <citation type="submission" date="2017-09" db="EMBL/GenBank/DDBJ databases">
        <title>Depth-based differentiation of microbial function through sediment-hosted aquifers and enrichment of novel symbionts in the deep terrestrial subsurface.</title>
        <authorList>
            <person name="Probst A.J."/>
            <person name="Ladd B."/>
            <person name="Jarett J.K."/>
            <person name="Geller-Mcgrath D.E."/>
            <person name="Sieber C.M.K."/>
            <person name="Emerson J.B."/>
            <person name="Anantharaman K."/>
            <person name="Thomas B.C."/>
            <person name="Malmstrom R."/>
            <person name="Stieglmeier M."/>
            <person name="Klingl A."/>
            <person name="Woyke T."/>
            <person name="Ryan C.M."/>
            <person name="Banfield J.F."/>
        </authorList>
    </citation>
    <scope>NUCLEOTIDE SEQUENCE [LARGE SCALE GENOMIC DNA]</scope>
</reference>
<dbReference type="InterPro" id="IPR001264">
    <property type="entry name" value="Glyco_trans_51"/>
</dbReference>
<comment type="similarity">
    <text evidence="3">In the N-terminal section; belongs to the glycosyltransferase 51 family.</text>
</comment>
<dbReference type="GO" id="GO:0005886">
    <property type="term" value="C:plasma membrane"/>
    <property type="evidence" value="ECO:0007669"/>
    <property type="project" value="UniProtKB-SubCell"/>
</dbReference>
<keyword evidence="5" id="KW-0121">Carboxypeptidase</keyword>
<evidence type="ECO:0000313" key="21">
    <source>
        <dbReference type="Proteomes" id="UP000231214"/>
    </source>
</evidence>
<keyword evidence="14" id="KW-0961">Cell wall biogenesis/degradation</keyword>
<name>A0A2M6XAE2_9BACT</name>